<dbReference type="GO" id="GO:0003735">
    <property type="term" value="F:structural constituent of ribosome"/>
    <property type="evidence" value="ECO:0007669"/>
    <property type="project" value="InterPro"/>
</dbReference>
<reference evidence="6 7" key="2">
    <citation type="submission" date="2020-01" db="EMBL/GenBank/DDBJ databases">
        <title>Clostridiaceae sp. nov. isolated from the gut of human by culturomics.</title>
        <authorList>
            <person name="Chang Y."/>
        </authorList>
    </citation>
    <scope>NUCLEOTIDE SEQUENCE [LARGE SCALE GENOMIC DNA]</scope>
    <source>
        <strain evidence="6 7">DONG20-135</strain>
    </source>
</reference>
<evidence type="ECO:0000256" key="3">
    <source>
        <dbReference type="ARBA" id="ARBA00023274"/>
    </source>
</evidence>
<dbReference type="InterPro" id="IPR044957">
    <property type="entry name" value="Ribosomal_bL32_bact"/>
</dbReference>
<dbReference type="HAMAP" id="MF_00340">
    <property type="entry name" value="Ribosomal_bL32"/>
    <property type="match status" value="1"/>
</dbReference>
<dbReference type="Pfam" id="PF01783">
    <property type="entry name" value="Ribosomal_L32p"/>
    <property type="match status" value="1"/>
</dbReference>
<dbReference type="PANTHER" id="PTHR35534">
    <property type="entry name" value="50S RIBOSOMAL PROTEIN L32"/>
    <property type="match status" value="1"/>
</dbReference>
<dbReference type="SUPFAM" id="SSF57829">
    <property type="entry name" value="Zn-binding ribosomal proteins"/>
    <property type="match status" value="1"/>
</dbReference>
<sequence>MAVQQRRNSKTRKAKRRTHYKLAAPTLTKCPVCGEYKQAHRMCGCGSYNGETIVGK</sequence>
<dbReference type="Proteomes" id="UP000434036">
    <property type="component" value="Unassembled WGS sequence"/>
</dbReference>
<name>A0A6N8UAU9_9FIRM</name>
<evidence type="ECO:0000313" key="6">
    <source>
        <dbReference type="EMBL" id="MXQ73863.1"/>
    </source>
</evidence>
<accession>A0A6N8UAU9</accession>
<evidence type="ECO:0000256" key="2">
    <source>
        <dbReference type="ARBA" id="ARBA00022980"/>
    </source>
</evidence>
<comment type="caution">
    <text evidence="6">The sequence shown here is derived from an EMBL/GenBank/DDBJ whole genome shotgun (WGS) entry which is preliminary data.</text>
</comment>
<proteinExistence type="inferred from homology"/>
<evidence type="ECO:0000256" key="4">
    <source>
        <dbReference type="ARBA" id="ARBA00035178"/>
    </source>
</evidence>
<evidence type="ECO:0000256" key="5">
    <source>
        <dbReference type="HAMAP-Rule" id="MF_00340"/>
    </source>
</evidence>
<reference evidence="6 7" key="1">
    <citation type="submission" date="2019-12" db="EMBL/GenBank/DDBJ databases">
        <authorList>
            <person name="Yang R."/>
        </authorList>
    </citation>
    <scope>NUCLEOTIDE SEQUENCE [LARGE SCALE GENOMIC DNA]</scope>
    <source>
        <strain evidence="6 7">DONG20-135</strain>
    </source>
</reference>
<evidence type="ECO:0000313" key="7">
    <source>
        <dbReference type="Proteomes" id="UP000434036"/>
    </source>
</evidence>
<evidence type="ECO:0000256" key="1">
    <source>
        <dbReference type="ARBA" id="ARBA00008560"/>
    </source>
</evidence>
<keyword evidence="3 5" id="KW-0687">Ribonucleoprotein</keyword>
<dbReference type="GO" id="GO:0015934">
    <property type="term" value="C:large ribosomal subunit"/>
    <property type="evidence" value="ECO:0007669"/>
    <property type="project" value="InterPro"/>
</dbReference>
<keyword evidence="7" id="KW-1185">Reference proteome</keyword>
<dbReference type="EMBL" id="WUUQ01000002">
    <property type="protein sequence ID" value="MXQ73863.1"/>
    <property type="molecule type" value="Genomic_DNA"/>
</dbReference>
<dbReference type="RefSeq" id="WP_160625266.1">
    <property type="nucleotide sequence ID" value="NZ_WUUQ01000002.1"/>
</dbReference>
<keyword evidence="2 5" id="KW-0689">Ribosomal protein</keyword>
<dbReference type="InterPro" id="IPR002677">
    <property type="entry name" value="Ribosomal_bL32"/>
</dbReference>
<gene>
    <name evidence="5 6" type="primary">rpmF</name>
    <name evidence="6" type="ORF">GSF08_07910</name>
</gene>
<dbReference type="PANTHER" id="PTHR35534:SF1">
    <property type="entry name" value="LARGE RIBOSOMAL SUBUNIT PROTEIN BL32"/>
    <property type="match status" value="1"/>
</dbReference>
<dbReference type="NCBIfam" id="TIGR01031">
    <property type="entry name" value="rpmF_bact"/>
    <property type="match status" value="1"/>
</dbReference>
<protein>
    <recommendedName>
        <fullName evidence="4 5">Large ribosomal subunit protein bL32</fullName>
    </recommendedName>
</protein>
<dbReference type="GO" id="GO:0006412">
    <property type="term" value="P:translation"/>
    <property type="evidence" value="ECO:0007669"/>
    <property type="project" value="UniProtKB-UniRule"/>
</dbReference>
<comment type="similarity">
    <text evidence="1 5">Belongs to the bacterial ribosomal protein bL32 family.</text>
</comment>
<dbReference type="AlphaFoldDB" id="A0A6N8UAU9"/>
<dbReference type="InterPro" id="IPR011332">
    <property type="entry name" value="Ribosomal_zn-bd"/>
</dbReference>
<organism evidence="6 7">
    <name type="scientific">Copranaerobaculum intestinale</name>
    <dbReference type="NCBI Taxonomy" id="2692629"/>
    <lineage>
        <taxon>Bacteria</taxon>
        <taxon>Bacillati</taxon>
        <taxon>Bacillota</taxon>
        <taxon>Erysipelotrichia</taxon>
        <taxon>Erysipelotrichales</taxon>
        <taxon>Erysipelotrichaceae</taxon>
        <taxon>Copranaerobaculum</taxon>
    </lineage>
</organism>